<feature type="domain" description="UspA" evidence="3">
    <location>
        <begin position="1"/>
        <end position="147"/>
    </location>
</feature>
<sequence>MKTFLFPTDFSENATHALDYGYSLAKQVKANVIICNATTLLAEMPQAGFVTFPAEVAENLLNDSEKELARIKCDLQKDEKDTSFNPVITSVNTAATVIGLTNHLSNYHDIGLVIIGTHGSSGLSTLLLGNHSREMIDEISRPLLLVPPAANIAPIKKIAFATDFKNPAEDLECIYKLIELARPLHAEILITNILTDDQHDPKSLTDELSNKANYPLIYYRVVKARTPIAGLDWLCEHGHIDILAMVHRSHNFIDSMFRGSQTQKMAKHIPIPLLVFPSND</sequence>
<accession>A0ABW5XS35</accession>
<dbReference type="Pfam" id="PF00582">
    <property type="entry name" value="Usp"/>
    <property type="match status" value="1"/>
</dbReference>
<comment type="caution">
    <text evidence="4">The sequence shown here is derived from an EMBL/GenBank/DDBJ whole genome shotgun (WGS) entry which is preliminary data.</text>
</comment>
<keyword evidence="5" id="KW-1185">Reference proteome</keyword>
<comment type="similarity">
    <text evidence="1">Belongs to the universal stress protein A family.</text>
</comment>
<evidence type="ECO:0000259" key="3">
    <source>
        <dbReference type="Pfam" id="PF00582"/>
    </source>
</evidence>
<evidence type="ECO:0000256" key="2">
    <source>
        <dbReference type="SAM" id="Coils"/>
    </source>
</evidence>
<dbReference type="Proteomes" id="UP001597601">
    <property type="component" value="Unassembled WGS sequence"/>
</dbReference>
<dbReference type="SUPFAM" id="SSF52402">
    <property type="entry name" value="Adenine nucleotide alpha hydrolases-like"/>
    <property type="match status" value="2"/>
</dbReference>
<protein>
    <submittedName>
        <fullName evidence="4">Universal stress protein</fullName>
    </submittedName>
</protein>
<evidence type="ECO:0000313" key="4">
    <source>
        <dbReference type="EMBL" id="MFD2865200.1"/>
    </source>
</evidence>
<evidence type="ECO:0000313" key="5">
    <source>
        <dbReference type="Proteomes" id="UP001597601"/>
    </source>
</evidence>
<dbReference type="InterPro" id="IPR006015">
    <property type="entry name" value="Universal_stress_UspA"/>
</dbReference>
<keyword evidence="2" id="KW-0175">Coiled coil</keyword>
<dbReference type="RefSeq" id="WP_377127091.1">
    <property type="nucleotide sequence ID" value="NZ_JBHUHN010000001.1"/>
</dbReference>
<dbReference type="InterPro" id="IPR006016">
    <property type="entry name" value="UspA"/>
</dbReference>
<dbReference type="PRINTS" id="PR01438">
    <property type="entry name" value="UNVRSLSTRESS"/>
</dbReference>
<reference evidence="5" key="1">
    <citation type="journal article" date="2019" name="Int. J. Syst. Evol. Microbiol.">
        <title>The Global Catalogue of Microorganisms (GCM) 10K type strain sequencing project: providing services to taxonomists for standard genome sequencing and annotation.</title>
        <authorList>
            <consortium name="The Broad Institute Genomics Platform"/>
            <consortium name="The Broad Institute Genome Sequencing Center for Infectious Disease"/>
            <person name="Wu L."/>
            <person name="Ma J."/>
        </authorList>
    </citation>
    <scope>NUCLEOTIDE SEQUENCE [LARGE SCALE GENOMIC DNA]</scope>
    <source>
        <strain evidence="5">KCTC 52232</strain>
    </source>
</reference>
<feature type="coiled-coil region" evidence="2">
    <location>
        <begin position="54"/>
        <end position="81"/>
    </location>
</feature>
<gene>
    <name evidence="4" type="ORF">ACFSYC_10930</name>
</gene>
<proteinExistence type="inferred from homology"/>
<name>A0ABW5XS35_9SPHI</name>
<dbReference type="EMBL" id="JBHUON010000011">
    <property type="protein sequence ID" value="MFD2865200.1"/>
    <property type="molecule type" value="Genomic_DNA"/>
</dbReference>
<dbReference type="PANTHER" id="PTHR46268">
    <property type="entry name" value="STRESS RESPONSE PROTEIN NHAX"/>
    <property type="match status" value="1"/>
</dbReference>
<organism evidence="4 5">
    <name type="scientific">Mucilaginibacter antarcticus</name>
    <dbReference type="NCBI Taxonomy" id="1855725"/>
    <lineage>
        <taxon>Bacteria</taxon>
        <taxon>Pseudomonadati</taxon>
        <taxon>Bacteroidota</taxon>
        <taxon>Sphingobacteriia</taxon>
        <taxon>Sphingobacteriales</taxon>
        <taxon>Sphingobacteriaceae</taxon>
        <taxon>Mucilaginibacter</taxon>
    </lineage>
</organism>
<dbReference type="PANTHER" id="PTHR46268:SF22">
    <property type="entry name" value="SENSOR PROTEIN KDPD-RELATED"/>
    <property type="match status" value="1"/>
</dbReference>
<evidence type="ECO:0000256" key="1">
    <source>
        <dbReference type="ARBA" id="ARBA00008791"/>
    </source>
</evidence>
<dbReference type="Gene3D" id="3.40.50.12370">
    <property type="match status" value="1"/>
</dbReference>
<dbReference type="CDD" id="cd00293">
    <property type="entry name" value="USP-like"/>
    <property type="match status" value="1"/>
</dbReference>